<protein>
    <submittedName>
        <fullName evidence="2">DUF3810 domain-containing protein</fullName>
    </submittedName>
</protein>
<keyword evidence="1" id="KW-0812">Transmembrane</keyword>
<gene>
    <name evidence="2" type="ORF">ACFOWM_03785</name>
</gene>
<sequence>MYIFIRWYSSDVQRVEEGYSTQFYPKLANTFRLCVGGLPFSLGDILWALLIIWLLYKLVQCFIFFWKPNRLQRLKLLLWQPLFKFIQTLAVVYIIFNVCWGINYNRQGIATQLGLSLDEYTVKELAAINDVLVFKINHSKAQLLVHQCKPLSTDSLYSFTVAAYQNVSKKYSFLTYHHPAIKTSLWGWVGNYTGFLGYYNPITGEAQVNTTVPAFTQPFTACHEVAHQLGYAKEMEANFVGYLAASASNDERFKYAVYTDLFTYANRTLYIADTMLARKYQRLLAPDVLKDFKERRAFYNAHRSFMEPIIRFLYSKFLQSNQQPMGILSYDEVTSFIIAYYKKFGTI</sequence>
<feature type="transmembrane region" description="Helical" evidence="1">
    <location>
        <begin position="77"/>
        <end position="96"/>
    </location>
</feature>
<dbReference type="InterPro" id="IPR024294">
    <property type="entry name" value="DUF3810"/>
</dbReference>
<accession>A0ABV8QQD0</accession>
<proteinExistence type="predicted"/>
<keyword evidence="1" id="KW-1133">Transmembrane helix</keyword>
<dbReference type="Proteomes" id="UP001595907">
    <property type="component" value="Unassembled WGS sequence"/>
</dbReference>
<evidence type="ECO:0000256" key="1">
    <source>
        <dbReference type="SAM" id="Phobius"/>
    </source>
</evidence>
<keyword evidence="3" id="KW-1185">Reference proteome</keyword>
<evidence type="ECO:0000313" key="3">
    <source>
        <dbReference type="Proteomes" id="UP001595907"/>
    </source>
</evidence>
<feature type="transmembrane region" description="Helical" evidence="1">
    <location>
        <begin position="45"/>
        <end position="65"/>
    </location>
</feature>
<reference evidence="3" key="1">
    <citation type="journal article" date="2019" name="Int. J. Syst. Evol. Microbiol.">
        <title>The Global Catalogue of Microorganisms (GCM) 10K type strain sequencing project: providing services to taxonomists for standard genome sequencing and annotation.</title>
        <authorList>
            <consortium name="The Broad Institute Genomics Platform"/>
            <consortium name="The Broad Institute Genome Sequencing Center for Infectious Disease"/>
            <person name="Wu L."/>
            <person name="Ma J."/>
        </authorList>
    </citation>
    <scope>NUCLEOTIDE SEQUENCE [LARGE SCALE GENOMIC DNA]</scope>
    <source>
        <strain evidence="3">CECT 8289</strain>
    </source>
</reference>
<comment type="caution">
    <text evidence="2">The sequence shown here is derived from an EMBL/GenBank/DDBJ whole genome shotgun (WGS) entry which is preliminary data.</text>
</comment>
<name>A0ABV8QQD0_9BACT</name>
<evidence type="ECO:0000313" key="2">
    <source>
        <dbReference type="EMBL" id="MFC4261986.1"/>
    </source>
</evidence>
<dbReference type="EMBL" id="JBHSCZ010000001">
    <property type="protein sequence ID" value="MFC4261986.1"/>
    <property type="molecule type" value="Genomic_DNA"/>
</dbReference>
<dbReference type="Pfam" id="PF12725">
    <property type="entry name" value="DUF3810"/>
    <property type="match status" value="1"/>
</dbReference>
<dbReference type="RefSeq" id="WP_379707287.1">
    <property type="nucleotide sequence ID" value="NZ_JBHSCZ010000001.1"/>
</dbReference>
<keyword evidence="1" id="KW-0472">Membrane</keyword>
<organism evidence="2 3">
    <name type="scientific">Ferruginibacter yonginensis</name>
    <dbReference type="NCBI Taxonomy" id="1310416"/>
    <lineage>
        <taxon>Bacteria</taxon>
        <taxon>Pseudomonadati</taxon>
        <taxon>Bacteroidota</taxon>
        <taxon>Chitinophagia</taxon>
        <taxon>Chitinophagales</taxon>
        <taxon>Chitinophagaceae</taxon>
        <taxon>Ferruginibacter</taxon>
    </lineage>
</organism>